<protein>
    <submittedName>
        <fullName evidence="2">Uncharacterized protein</fullName>
    </submittedName>
</protein>
<reference evidence="2 3" key="1">
    <citation type="submission" date="2015-06" db="EMBL/GenBank/DDBJ databases">
        <title>Survival trade-offs in plant roots during colonization by closely related pathogenic and mutualistic fungi.</title>
        <authorList>
            <person name="Hacquard S."/>
            <person name="Kracher B."/>
            <person name="Hiruma K."/>
            <person name="Weinman A."/>
            <person name="Muench P."/>
            <person name="Garrido Oter R."/>
            <person name="Ver Loren van Themaat E."/>
            <person name="Dallerey J.-F."/>
            <person name="Damm U."/>
            <person name="Henrissat B."/>
            <person name="Lespinet O."/>
            <person name="Thon M."/>
            <person name="Kemen E."/>
            <person name="McHardy A.C."/>
            <person name="Schulze-Lefert P."/>
            <person name="O'Connell R.J."/>
        </authorList>
    </citation>
    <scope>NUCLEOTIDE SEQUENCE [LARGE SCALE GENOMIC DNA]</scope>
    <source>
        <strain evidence="2 3">MAFF 238704</strain>
    </source>
</reference>
<dbReference type="Proteomes" id="UP000076584">
    <property type="component" value="Unassembled WGS sequence"/>
</dbReference>
<evidence type="ECO:0000313" key="3">
    <source>
        <dbReference type="Proteomes" id="UP000076584"/>
    </source>
</evidence>
<gene>
    <name evidence="2" type="ORF">CI238_00555</name>
</gene>
<comment type="caution">
    <text evidence="2">The sequence shown here is derived from an EMBL/GenBank/DDBJ whole genome shotgun (WGS) entry which is preliminary data.</text>
</comment>
<dbReference type="EMBL" id="LFIW01002706">
    <property type="protein sequence ID" value="KZL64285.1"/>
    <property type="molecule type" value="Genomic_DNA"/>
</dbReference>
<accession>A0A161VFB7</accession>
<name>A0A161VFB7_COLIC</name>
<keyword evidence="3" id="KW-1185">Reference proteome</keyword>
<feature type="region of interest" description="Disordered" evidence="1">
    <location>
        <begin position="1"/>
        <end position="24"/>
    </location>
</feature>
<feature type="compositionally biased region" description="Basic residues" evidence="1">
    <location>
        <begin position="1"/>
        <end position="11"/>
    </location>
</feature>
<proteinExistence type="predicted"/>
<evidence type="ECO:0000313" key="2">
    <source>
        <dbReference type="EMBL" id="KZL64285.1"/>
    </source>
</evidence>
<sequence>MCLPFRSKKHTYNGSDYKPRPAMAYNNHSQHVGRYSSGGRRYGHHNGFQGGHTAGYYSWSGSHGGGGHGHGGFCDSGGGGGFGGGGGDGGGGGGGGGC</sequence>
<organism evidence="2 3">
    <name type="scientific">Colletotrichum incanum</name>
    <name type="common">Soybean anthracnose fungus</name>
    <dbReference type="NCBI Taxonomy" id="1573173"/>
    <lineage>
        <taxon>Eukaryota</taxon>
        <taxon>Fungi</taxon>
        <taxon>Dikarya</taxon>
        <taxon>Ascomycota</taxon>
        <taxon>Pezizomycotina</taxon>
        <taxon>Sordariomycetes</taxon>
        <taxon>Hypocreomycetidae</taxon>
        <taxon>Glomerellales</taxon>
        <taxon>Glomerellaceae</taxon>
        <taxon>Colletotrichum</taxon>
        <taxon>Colletotrichum spaethianum species complex</taxon>
    </lineage>
</organism>
<dbReference type="AlphaFoldDB" id="A0A161VFB7"/>
<evidence type="ECO:0000256" key="1">
    <source>
        <dbReference type="SAM" id="MobiDB-lite"/>
    </source>
</evidence>